<dbReference type="InterPro" id="IPR012338">
    <property type="entry name" value="Beta-lactam/transpept-like"/>
</dbReference>
<dbReference type="InterPro" id="IPR001466">
    <property type="entry name" value="Beta-lactam-related"/>
</dbReference>
<dbReference type="AlphaFoldDB" id="A0A6I4J4A1"/>
<keyword evidence="3" id="KW-1185">Reference proteome</keyword>
<feature type="domain" description="Beta-lactamase-related" evidence="1">
    <location>
        <begin position="15"/>
        <end position="318"/>
    </location>
</feature>
<dbReference type="Proteomes" id="UP000441389">
    <property type="component" value="Unassembled WGS sequence"/>
</dbReference>
<evidence type="ECO:0000313" key="2">
    <source>
        <dbReference type="EMBL" id="MVO79520.1"/>
    </source>
</evidence>
<organism evidence="2 3">
    <name type="scientific">Sphingomonas horti</name>
    <dbReference type="NCBI Taxonomy" id="2682842"/>
    <lineage>
        <taxon>Bacteria</taxon>
        <taxon>Pseudomonadati</taxon>
        <taxon>Pseudomonadota</taxon>
        <taxon>Alphaproteobacteria</taxon>
        <taxon>Sphingomonadales</taxon>
        <taxon>Sphingomonadaceae</taxon>
        <taxon>Sphingomonas</taxon>
    </lineage>
</organism>
<dbReference type="InterPro" id="IPR050491">
    <property type="entry name" value="AmpC-like"/>
</dbReference>
<gene>
    <name evidence="2" type="ORF">GON01_16430</name>
</gene>
<accession>A0A6I4J4A1</accession>
<dbReference type="Pfam" id="PF00144">
    <property type="entry name" value="Beta-lactamase"/>
    <property type="match status" value="1"/>
</dbReference>
<evidence type="ECO:0000259" key="1">
    <source>
        <dbReference type="Pfam" id="PF00144"/>
    </source>
</evidence>
<sequence>MTIMTEARIDVAALDALLAPYDRTDAPGFAVGVALGGRPGYRRGVGMASIELPVVLSPSIRMRIGSTSKHFCVLALMLLVEEGRLSLDDSPRRHLPELPAWADATTIRQLMAHTSGMRDSLDLLLITAGPGKAGPEDLQLKLLAGLDSVDFAPGTSWSYNNGGYVLLSELVERLSGQSFGHFLKERILAPIGMYDTLLRELDTVLLPNSATLHVPLPDGGYARGVFGIPLKGEGGIVSTVDDMLLWLRHMSNPLIGTSAAWAEMRTPLATHGYGLGLISDTHRGLRTVHHSGGVIGGCCQMVKVLDHDLDIIAISNGRSVVELYGLVDAIIDACIPGLPPAPADSGGEPVAGDFHSPATGRVISLVAHGSAQAISFGGMVLPALRDVDGTIRVSIIPSDLSIKPVRQGREIVALDVTEYGNLDRLHLVTPPSATSLAGREGAYAHGPAGIEGRLYAGAGDRPRLLLSGPIGSLDYGLEPIGPNLWRTVPPDGLPIAATLEFQDDRFLLTTGRTRRLPFTRTA</sequence>
<proteinExistence type="predicted"/>
<keyword evidence="2" id="KW-0378">Hydrolase</keyword>
<dbReference type="Gene3D" id="3.40.710.10">
    <property type="entry name" value="DD-peptidase/beta-lactamase superfamily"/>
    <property type="match status" value="1"/>
</dbReference>
<dbReference type="SUPFAM" id="SSF56601">
    <property type="entry name" value="beta-lactamase/transpeptidase-like"/>
    <property type="match status" value="1"/>
</dbReference>
<dbReference type="PANTHER" id="PTHR46825">
    <property type="entry name" value="D-ALANYL-D-ALANINE-CARBOXYPEPTIDASE/ENDOPEPTIDASE AMPH"/>
    <property type="match status" value="1"/>
</dbReference>
<protein>
    <submittedName>
        <fullName evidence="2">Serine hydrolase</fullName>
    </submittedName>
</protein>
<dbReference type="EMBL" id="WQMS01000022">
    <property type="protein sequence ID" value="MVO79520.1"/>
    <property type="molecule type" value="Genomic_DNA"/>
</dbReference>
<evidence type="ECO:0000313" key="3">
    <source>
        <dbReference type="Proteomes" id="UP000441389"/>
    </source>
</evidence>
<dbReference type="RefSeq" id="WP_157028480.1">
    <property type="nucleotide sequence ID" value="NZ_WQMS01000022.1"/>
</dbReference>
<dbReference type="PANTHER" id="PTHR46825:SF9">
    <property type="entry name" value="BETA-LACTAMASE-RELATED DOMAIN-CONTAINING PROTEIN"/>
    <property type="match status" value="1"/>
</dbReference>
<comment type="caution">
    <text evidence="2">The sequence shown here is derived from an EMBL/GenBank/DDBJ whole genome shotgun (WGS) entry which is preliminary data.</text>
</comment>
<reference evidence="2 3" key="1">
    <citation type="submission" date="2019-12" db="EMBL/GenBank/DDBJ databases">
        <authorList>
            <person name="Huq M.A."/>
        </authorList>
    </citation>
    <scope>NUCLEOTIDE SEQUENCE [LARGE SCALE GENOMIC DNA]</scope>
    <source>
        <strain evidence="2 3">MAH-20</strain>
    </source>
</reference>
<dbReference type="GO" id="GO:0016787">
    <property type="term" value="F:hydrolase activity"/>
    <property type="evidence" value="ECO:0007669"/>
    <property type="project" value="UniProtKB-KW"/>
</dbReference>
<name>A0A6I4J4A1_9SPHN</name>